<dbReference type="VEuPathDB" id="FungiDB:BO80DRAFT_482811"/>
<evidence type="ECO:0000313" key="5">
    <source>
        <dbReference type="Proteomes" id="UP000249402"/>
    </source>
</evidence>
<dbReference type="EMBL" id="KZ824467">
    <property type="protein sequence ID" value="RAK97063.1"/>
    <property type="molecule type" value="Genomic_DNA"/>
</dbReference>
<name>A0A395GSK6_9EURO</name>
<dbReference type="PROSITE" id="PS00893">
    <property type="entry name" value="NUDIX_BOX"/>
    <property type="match status" value="1"/>
</dbReference>
<dbReference type="GO" id="GO:0005829">
    <property type="term" value="C:cytosol"/>
    <property type="evidence" value="ECO:0007669"/>
    <property type="project" value="TreeGrafter"/>
</dbReference>
<dbReference type="InterPro" id="IPR020476">
    <property type="entry name" value="Nudix_hydrolase"/>
</dbReference>
<dbReference type="PRINTS" id="PR00502">
    <property type="entry name" value="NUDIXFAMILY"/>
</dbReference>
<dbReference type="PANTHER" id="PTHR16099:SF5">
    <property type="entry name" value="NUCLEOTIDE TRIPHOSPHATE DIPHOSPHATASE NUDT15"/>
    <property type="match status" value="1"/>
</dbReference>
<evidence type="ECO:0000313" key="4">
    <source>
        <dbReference type="EMBL" id="RAK97063.1"/>
    </source>
</evidence>
<dbReference type="AlphaFoldDB" id="A0A395GSK6"/>
<dbReference type="InterPro" id="IPR015797">
    <property type="entry name" value="NUDIX_hydrolase-like_dom_sf"/>
</dbReference>
<gene>
    <name evidence="4" type="ORF">BO80DRAFT_482811</name>
</gene>
<dbReference type="InterPro" id="IPR000086">
    <property type="entry name" value="NUDIX_hydrolase_dom"/>
</dbReference>
<comment type="similarity">
    <text evidence="2">Belongs to the Nudix hydrolase family.</text>
</comment>
<organism evidence="4 5">
    <name type="scientific">Aspergillus ibericus CBS 121593</name>
    <dbReference type="NCBI Taxonomy" id="1448316"/>
    <lineage>
        <taxon>Eukaryota</taxon>
        <taxon>Fungi</taxon>
        <taxon>Dikarya</taxon>
        <taxon>Ascomycota</taxon>
        <taxon>Pezizomycotina</taxon>
        <taxon>Eurotiomycetes</taxon>
        <taxon>Eurotiomycetidae</taxon>
        <taxon>Eurotiales</taxon>
        <taxon>Aspergillaceae</taxon>
        <taxon>Aspergillus</taxon>
        <taxon>Aspergillus subgen. Circumdati</taxon>
    </lineage>
</organism>
<proteinExistence type="inferred from homology"/>
<evidence type="ECO:0000256" key="1">
    <source>
        <dbReference type="ARBA" id="ARBA00022801"/>
    </source>
</evidence>
<dbReference type="SUPFAM" id="SSF55811">
    <property type="entry name" value="Nudix"/>
    <property type="match status" value="1"/>
</dbReference>
<dbReference type="GeneID" id="37228281"/>
<dbReference type="InterPro" id="IPR020084">
    <property type="entry name" value="NUDIX_hydrolase_CS"/>
</dbReference>
<dbReference type="GO" id="GO:0035539">
    <property type="term" value="F:8-oxo-7,8-dihydrodeoxyguanosine triphosphate pyrophosphatase activity"/>
    <property type="evidence" value="ECO:0007669"/>
    <property type="project" value="TreeGrafter"/>
</dbReference>
<dbReference type="STRING" id="1448316.A0A395GSK6"/>
<dbReference type="OrthoDB" id="447842at2759"/>
<dbReference type="PROSITE" id="PS51462">
    <property type="entry name" value="NUDIX"/>
    <property type="match status" value="1"/>
</dbReference>
<evidence type="ECO:0000256" key="2">
    <source>
        <dbReference type="RuleBase" id="RU003476"/>
    </source>
</evidence>
<sequence length="205" mass="23109">MTTTTTDPRIRVGIAAFIFNPSGQILLGQRKGSHGTWALPGGHLEAHESWEACAAREVQEETGLSVQEFRHLTTTNDVIVMDDGNETKYYTTVFLGCVLCDGDAVPKVMEPDQCGGWEWATWDEVRSYYEVQRAAEEGGSVEGVQRRLFTPMLNLFRQREGFDPLVGYGCEWGWGLWTVVMFLFDVGKSNSKKRKQEEEGDESKE</sequence>
<protein>
    <recommendedName>
        <fullName evidence="3">Nudix hydrolase domain-containing protein</fullName>
    </recommendedName>
</protein>
<dbReference type="FunFam" id="3.90.79.10:FF:000060">
    <property type="entry name" value="Nudix hydrolase 1"/>
    <property type="match status" value="1"/>
</dbReference>
<dbReference type="Pfam" id="PF00293">
    <property type="entry name" value="NUDIX"/>
    <property type="match status" value="1"/>
</dbReference>
<feature type="domain" description="Nudix hydrolase" evidence="3">
    <location>
        <begin position="9"/>
        <end position="146"/>
    </location>
</feature>
<reference evidence="4 5" key="1">
    <citation type="submission" date="2018-02" db="EMBL/GenBank/DDBJ databases">
        <title>The genomes of Aspergillus section Nigri reveals drivers in fungal speciation.</title>
        <authorList>
            <consortium name="DOE Joint Genome Institute"/>
            <person name="Vesth T.C."/>
            <person name="Nybo J."/>
            <person name="Theobald S."/>
            <person name="Brandl J."/>
            <person name="Frisvad J.C."/>
            <person name="Nielsen K.F."/>
            <person name="Lyhne E.K."/>
            <person name="Kogle M.E."/>
            <person name="Kuo A."/>
            <person name="Riley R."/>
            <person name="Clum A."/>
            <person name="Nolan M."/>
            <person name="Lipzen A."/>
            <person name="Salamov A."/>
            <person name="Henrissat B."/>
            <person name="Wiebenga A."/>
            <person name="De vries R.P."/>
            <person name="Grigoriev I.V."/>
            <person name="Mortensen U.H."/>
            <person name="Andersen M.R."/>
            <person name="Baker S.E."/>
        </authorList>
    </citation>
    <scope>NUCLEOTIDE SEQUENCE [LARGE SCALE GENOMIC DNA]</scope>
    <source>
        <strain evidence="4 5">CBS 121593</strain>
    </source>
</reference>
<dbReference type="GO" id="GO:0006203">
    <property type="term" value="P:dGTP catabolic process"/>
    <property type="evidence" value="ECO:0007669"/>
    <property type="project" value="TreeGrafter"/>
</dbReference>
<accession>A0A395GSK6</accession>
<keyword evidence="1 2" id="KW-0378">Hydrolase</keyword>
<dbReference type="Gene3D" id="3.90.79.10">
    <property type="entry name" value="Nucleoside Triphosphate Pyrophosphohydrolase"/>
    <property type="match status" value="1"/>
</dbReference>
<dbReference type="CDD" id="cd04678">
    <property type="entry name" value="NUDIX_MTH2_Nudt15"/>
    <property type="match status" value="1"/>
</dbReference>
<evidence type="ECO:0000259" key="3">
    <source>
        <dbReference type="PROSITE" id="PS51462"/>
    </source>
</evidence>
<keyword evidence="5" id="KW-1185">Reference proteome</keyword>
<dbReference type="PANTHER" id="PTHR16099">
    <property type="entry name" value="8-OXO-DGTP DIPHOSPHATES NUDT15"/>
    <property type="match status" value="1"/>
</dbReference>
<dbReference type="RefSeq" id="XP_025571391.1">
    <property type="nucleotide sequence ID" value="XM_025723416.1"/>
</dbReference>
<dbReference type="Proteomes" id="UP000249402">
    <property type="component" value="Unassembled WGS sequence"/>
</dbReference>